<dbReference type="InterPro" id="IPR011990">
    <property type="entry name" value="TPR-like_helical_dom_sf"/>
</dbReference>
<evidence type="ECO:0000256" key="5">
    <source>
        <dbReference type="ARBA" id="ARBA00023237"/>
    </source>
</evidence>
<name>A0ABP7PWI0_9SPHI</name>
<sequence length="454" mass="51130">MKNYIIIIILLTYFAFCSGCKKYLEYKSDARLVTPRTLKDIQGILDDGEKMNLRNTPSLGESSADDFFMLPASLSAQPLTNQQVYQWAPFDIRYGNDWNLGYQAIYNANLSLELLENIERTTANAQGWDNVKGSALFFRSFHFLNLVTQYAKIFDERTAGVDLGIVLRTFSDFNIPSTRSTVLDAYSRIIADLTTSITLLPNYPQSKVRPSKGAAHALLARTYLFMGNYTQARNAVNEALKINSALMDYNADPSIGPFSATSYVQRLNTETIFYAEQGLEIVNHGTSRSRIDSVLVSSYAAADLRKNVFFNMISGYAQFRGNYTGNTNVFFSGIATDELYLIRAECNAYLGEIASAMTDVNDLLRKRWNKAIAFVPVSAASQKEALSKVRLERRKELLMRGLRWVDLKRYNREGENITIFRNIGGKLISLPPNDPRYALPIPVDVIEQSGIPQN</sequence>
<feature type="domain" description="RagB/SusD" evidence="6">
    <location>
        <begin position="338"/>
        <end position="422"/>
    </location>
</feature>
<evidence type="ECO:0000256" key="1">
    <source>
        <dbReference type="ARBA" id="ARBA00004442"/>
    </source>
</evidence>
<proteinExistence type="inferred from homology"/>
<dbReference type="InterPro" id="IPR012944">
    <property type="entry name" value="SusD_RagB_dom"/>
</dbReference>
<dbReference type="RefSeq" id="WP_344767721.1">
    <property type="nucleotide sequence ID" value="NZ_BAABAK010000015.1"/>
</dbReference>
<dbReference type="EMBL" id="BAABAK010000015">
    <property type="protein sequence ID" value="GAA3972538.1"/>
    <property type="molecule type" value="Genomic_DNA"/>
</dbReference>
<dbReference type="InterPro" id="IPR033985">
    <property type="entry name" value="SusD-like_N"/>
</dbReference>
<evidence type="ECO:0000256" key="3">
    <source>
        <dbReference type="ARBA" id="ARBA00022729"/>
    </source>
</evidence>
<dbReference type="Pfam" id="PF14322">
    <property type="entry name" value="SusD-like_3"/>
    <property type="match status" value="1"/>
</dbReference>
<evidence type="ECO:0000259" key="7">
    <source>
        <dbReference type="Pfam" id="PF14322"/>
    </source>
</evidence>
<feature type="domain" description="SusD-like N-terminal" evidence="7">
    <location>
        <begin position="22"/>
        <end position="224"/>
    </location>
</feature>
<evidence type="ECO:0000256" key="2">
    <source>
        <dbReference type="ARBA" id="ARBA00006275"/>
    </source>
</evidence>
<protein>
    <recommendedName>
        <fullName evidence="10">SusD family protein</fullName>
    </recommendedName>
</protein>
<organism evidence="8 9">
    <name type="scientific">Pedobacter ginsengiterrae</name>
    <dbReference type="NCBI Taxonomy" id="871696"/>
    <lineage>
        <taxon>Bacteria</taxon>
        <taxon>Pseudomonadati</taxon>
        <taxon>Bacteroidota</taxon>
        <taxon>Sphingobacteriia</taxon>
        <taxon>Sphingobacteriales</taxon>
        <taxon>Sphingobacteriaceae</taxon>
        <taxon>Pedobacter</taxon>
    </lineage>
</organism>
<evidence type="ECO:0000256" key="4">
    <source>
        <dbReference type="ARBA" id="ARBA00023136"/>
    </source>
</evidence>
<evidence type="ECO:0000313" key="9">
    <source>
        <dbReference type="Proteomes" id="UP001501081"/>
    </source>
</evidence>
<evidence type="ECO:0000313" key="8">
    <source>
        <dbReference type="EMBL" id="GAA3972538.1"/>
    </source>
</evidence>
<dbReference type="Pfam" id="PF07980">
    <property type="entry name" value="SusD_RagB"/>
    <property type="match status" value="1"/>
</dbReference>
<dbReference type="SUPFAM" id="SSF48452">
    <property type="entry name" value="TPR-like"/>
    <property type="match status" value="1"/>
</dbReference>
<keyword evidence="4" id="KW-0472">Membrane</keyword>
<dbReference type="Proteomes" id="UP001501081">
    <property type="component" value="Unassembled WGS sequence"/>
</dbReference>
<comment type="similarity">
    <text evidence="2">Belongs to the SusD family.</text>
</comment>
<accession>A0ABP7PWI0</accession>
<keyword evidence="3" id="KW-0732">Signal</keyword>
<reference evidence="9" key="1">
    <citation type="journal article" date="2019" name="Int. J. Syst. Evol. Microbiol.">
        <title>The Global Catalogue of Microorganisms (GCM) 10K type strain sequencing project: providing services to taxonomists for standard genome sequencing and annotation.</title>
        <authorList>
            <consortium name="The Broad Institute Genomics Platform"/>
            <consortium name="The Broad Institute Genome Sequencing Center for Infectious Disease"/>
            <person name="Wu L."/>
            <person name="Ma J."/>
        </authorList>
    </citation>
    <scope>NUCLEOTIDE SEQUENCE [LARGE SCALE GENOMIC DNA]</scope>
    <source>
        <strain evidence="9">JCM 17338</strain>
    </source>
</reference>
<keyword evidence="9" id="KW-1185">Reference proteome</keyword>
<comment type="caution">
    <text evidence="8">The sequence shown here is derived from an EMBL/GenBank/DDBJ whole genome shotgun (WGS) entry which is preliminary data.</text>
</comment>
<comment type="subcellular location">
    <subcellularLocation>
        <location evidence="1">Cell outer membrane</location>
    </subcellularLocation>
</comment>
<dbReference type="Gene3D" id="1.25.40.390">
    <property type="match status" value="1"/>
</dbReference>
<gene>
    <name evidence="8" type="ORF">GCM10022246_26050</name>
</gene>
<evidence type="ECO:0008006" key="10">
    <source>
        <dbReference type="Google" id="ProtNLM"/>
    </source>
</evidence>
<evidence type="ECO:0000259" key="6">
    <source>
        <dbReference type="Pfam" id="PF07980"/>
    </source>
</evidence>
<keyword evidence="5" id="KW-0998">Cell outer membrane</keyword>